<accession>V4NN25</accession>
<proteinExistence type="predicted"/>
<dbReference type="PANTHER" id="PTHR43767">
    <property type="entry name" value="LONG-CHAIN-FATTY-ACID--COA LIGASE"/>
    <property type="match status" value="1"/>
</dbReference>
<feature type="domain" description="AMP-binding enzyme C-terminal" evidence="2">
    <location>
        <begin position="409"/>
        <end position="487"/>
    </location>
</feature>
<evidence type="ECO:0000259" key="1">
    <source>
        <dbReference type="Pfam" id="PF00501"/>
    </source>
</evidence>
<dbReference type="AlphaFoldDB" id="V4NN25"/>
<dbReference type="InterPro" id="IPR050237">
    <property type="entry name" value="ATP-dep_AMP-bd_enzyme"/>
</dbReference>
<dbReference type="SUPFAM" id="SSF56801">
    <property type="entry name" value="Acetyl-CoA synthetase-like"/>
    <property type="match status" value="1"/>
</dbReference>
<comment type="caution">
    <text evidence="3">The sequence shown here is derived from an EMBL/GenBank/DDBJ whole genome shotgun (WGS) entry which is preliminary data.</text>
</comment>
<dbReference type="Gene3D" id="3.30.300.30">
    <property type="match status" value="1"/>
</dbReference>
<name>V4NN25_9CAUL</name>
<dbReference type="InterPro" id="IPR020845">
    <property type="entry name" value="AMP-binding_CS"/>
</dbReference>
<dbReference type="PATRIC" id="fig|1121022.4.peg.4187"/>
<reference evidence="3 4" key="1">
    <citation type="journal article" date="2014" name="Nature">
        <title>Sequential evolution of bacterial morphology by co-option of a developmental regulator.</title>
        <authorList>
            <person name="Jiang C."/>
            <person name="Brown P.J."/>
            <person name="Ducret A."/>
            <person name="Brun Y.V."/>
        </authorList>
    </citation>
    <scope>NUCLEOTIDE SEQUENCE [LARGE SCALE GENOMIC DNA]</scope>
    <source>
        <strain evidence="3 4">DSM 16100</strain>
    </source>
</reference>
<evidence type="ECO:0000313" key="4">
    <source>
        <dbReference type="Proteomes" id="UP000017837"/>
    </source>
</evidence>
<dbReference type="InterPro" id="IPR025110">
    <property type="entry name" value="AMP-bd_C"/>
</dbReference>
<keyword evidence="4" id="KW-1185">Reference proteome</keyword>
<sequence length="513" mass="56701">MVERAARLYGDKIAIDFFENGTALSFNALHDQVCRLSGGLAQIGVQKGTHVLVLMSNRIEFPLAWLALARLGAVMVPAIASLTEKELRFIVEDADVDFLIAEASLLADKGIAVSDLGLRPLSKTIIVGDETSAAHVFEAVLASGDPDFVPLSPPKRSDLLNIQYTSGTTGLPKGVMQSHRYWIICGPAFSEALDNRFTTVLADHPFFYMDPQWMLLFGLYSGARVDFTNGLSLRKYIGWLADRKTEFTWLADPILKSGPNPLEKETTVKLFLGYNLTPTMIKEAEGRFGARVREAYGMTEIGSGLQVPFDFGDPDIIGTAGLPAHFRTCRIVRADGTEAAVDEPGELWVRGDGLFDGYYNRPDANKEVIIDGWFLTGDLATKNAKGYFKLVGRLKDMVKRSGENISCNEVEQVLVDMPEIFAAAVVSVPDPHRDEEVKAYVQLNEGLHPEDVPPQVILAHCAERLAKFKLPRYVEYVTQFSYTSSDKIAKRELTAASDDLRVGAFDLLDNIRR</sequence>
<organism evidence="3 4">
    <name type="scientific">Asticcacaulis benevestitus DSM 16100 = ATCC BAA-896</name>
    <dbReference type="NCBI Taxonomy" id="1121022"/>
    <lineage>
        <taxon>Bacteria</taxon>
        <taxon>Pseudomonadati</taxon>
        <taxon>Pseudomonadota</taxon>
        <taxon>Alphaproteobacteria</taxon>
        <taxon>Caulobacterales</taxon>
        <taxon>Caulobacteraceae</taxon>
        <taxon>Asticcacaulis</taxon>
    </lineage>
</organism>
<dbReference type="PANTHER" id="PTHR43767:SF1">
    <property type="entry name" value="NONRIBOSOMAL PEPTIDE SYNTHASE PES1 (EUROFUNG)-RELATED"/>
    <property type="match status" value="1"/>
</dbReference>
<dbReference type="STRING" id="1121022.GCA_000376105_04055"/>
<evidence type="ECO:0000313" key="3">
    <source>
        <dbReference type="EMBL" id="ESQ83192.1"/>
    </source>
</evidence>
<dbReference type="Gene3D" id="3.40.50.12780">
    <property type="entry name" value="N-terminal domain of ligase-like"/>
    <property type="match status" value="1"/>
</dbReference>
<dbReference type="PROSITE" id="PS00455">
    <property type="entry name" value="AMP_BINDING"/>
    <property type="match status" value="1"/>
</dbReference>
<gene>
    <name evidence="3" type="ORF">ABENE_20435</name>
</gene>
<feature type="domain" description="AMP-dependent synthetase/ligase" evidence="1">
    <location>
        <begin position="3"/>
        <end position="359"/>
    </location>
</feature>
<dbReference type="eggNOG" id="COG0318">
    <property type="taxonomic scope" value="Bacteria"/>
</dbReference>
<evidence type="ECO:0000259" key="2">
    <source>
        <dbReference type="Pfam" id="PF13193"/>
    </source>
</evidence>
<dbReference type="Pfam" id="PF00501">
    <property type="entry name" value="AMP-binding"/>
    <property type="match status" value="1"/>
</dbReference>
<dbReference type="Pfam" id="PF13193">
    <property type="entry name" value="AMP-binding_C"/>
    <property type="match status" value="1"/>
</dbReference>
<dbReference type="InterPro" id="IPR000873">
    <property type="entry name" value="AMP-dep_synth/lig_dom"/>
</dbReference>
<dbReference type="Proteomes" id="UP000017837">
    <property type="component" value="Unassembled WGS sequence"/>
</dbReference>
<protein>
    <recommendedName>
        <fullName evidence="5">AMP-dependent synthetase/ligase domain-containing protein</fullName>
    </recommendedName>
</protein>
<dbReference type="InterPro" id="IPR042099">
    <property type="entry name" value="ANL_N_sf"/>
</dbReference>
<dbReference type="InterPro" id="IPR045851">
    <property type="entry name" value="AMP-bd_C_sf"/>
</dbReference>
<dbReference type="GO" id="GO:0016878">
    <property type="term" value="F:acid-thiol ligase activity"/>
    <property type="evidence" value="ECO:0007669"/>
    <property type="project" value="UniProtKB-ARBA"/>
</dbReference>
<evidence type="ECO:0008006" key="5">
    <source>
        <dbReference type="Google" id="ProtNLM"/>
    </source>
</evidence>
<dbReference type="EMBL" id="AWGB01000071">
    <property type="protein sequence ID" value="ESQ83192.1"/>
    <property type="molecule type" value="Genomic_DNA"/>
</dbReference>